<name>A0A0F9L9F8_9ZZZZ</name>
<accession>A0A0F9L9F8</accession>
<evidence type="ECO:0000259" key="2">
    <source>
        <dbReference type="PROSITE" id="PS50112"/>
    </source>
</evidence>
<feature type="non-terminal residue" evidence="3">
    <location>
        <position position="501"/>
    </location>
</feature>
<dbReference type="SUPFAM" id="SSF55785">
    <property type="entry name" value="PYP-like sensor domain (PAS domain)"/>
    <property type="match status" value="3"/>
</dbReference>
<proteinExistence type="predicted"/>
<dbReference type="CDD" id="cd00130">
    <property type="entry name" value="PAS"/>
    <property type="match status" value="1"/>
</dbReference>
<dbReference type="EMBL" id="LAZR01006518">
    <property type="protein sequence ID" value="KKM91544.1"/>
    <property type="molecule type" value="Genomic_DNA"/>
</dbReference>
<dbReference type="PROSITE" id="PS50112">
    <property type="entry name" value="PAS"/>
    <property type="match status" value="1"/>
</dbReference>
<reference evidence="3" key="1">
    <citation type="journal article" date="2015" name="Nature">
        <title>Complex archaea that bridge the gap between prokaryotes and eukaryotes.</title>
        <authorList>
            <person name="Spang A."/>
            <person name="Saw J.H."/>
            <person name="Jorgensen S.L."/>
            <person name="Zaremba-Niedzwiedzka K."/>
            <person name="Martijn J."/>
            <person name="Lind A.E."/>
            <person name="van Eijk R."/>
            <person name="Schleper C."/>
            <person name="Guy L."/>
            <person name="Ettema T.J."/>
        </authorList>
    </citation>
    <scope>NUCLEOTIDE SEQUENCE</scope>
</reference>
<comment type="caution">
    <text evidence="3">The sequence shown here is derived from an EMBL/GenBank/DDBJ whole genome shotgun (WGS) entry which is preliminary data.</text>
</comment>
<dbReference type="SMART" id="SM00091">
    <property type="entry name" value="PAS"/>
    <property type="match status" value="3"/>
</dbReference>
<dbReference type="Gene3D" id="3.30.450.20">
    <property type="entry name" value="PAS domain"/>
    <property type="match status" value="3"/>
</dbReference>
<dbReference type="Pfam" id="PF13188">
    <property type="entry name" value="PAS_8"/>
    <property type="match status" value="1"/>
</dbReference>
<evidence type="ECO:0000313" key="3">
    <source>
        <dbReference type="EMBL" id="KKM91544.1"/>
    </source>
</evidence>
<organism evidence="3">
    <name type="scientific">marine sediment metagenome</name>
    <dbReference type="NCBI Taxonomy" id="412755"/>
    <lineage>
        <taxon>unclassified sequences</taxon>
        <taxon>metagenomes</taxon>
        <taxon>ecological metagenomes</taxon>
    </lineage>
</organism>
<dbReference type="NCBIfam" id="TIGR00229">
    <property type="entry name" value="sensory_box"/>
    <property type="match status" value="2"/>
</dbReference>
<dbReference type="InterPro" id="IPR052155">
    <property type="entry name" value="Biofilm_reg_signaling"/>
</dbReference>
<protein>
    <recommendedName>
        <fullName evidence="2">PAS domain-containing protein</fullName>
    </recommendedName>
</protein>
<evidence type="ECO:0000256" key="1">
    <source>
        <dbReference type="SAM" id="Coils"/>
    </source>
</evidence>
<dbReference type="InterPro" id="IPR035965">
    <property type="entry name" value="PAS-like_dom_sf"/>
</dbReference>
<dbReference type="PANTHER" id="PTHR44757:SF2">
    <property type="entry name" value="BIOFILM ARCHITECTURE MAINTENANCE PROTEIN MBAA"/>
    <property type="match status" value="1"/>
</dbReference>
<dbReference type="PANTHER" id="PTHR44757">
    <property type="entry name" value="DIGUANYLATE CYCLASE DGCP"/>
    <property type="match status" value="1"/>
</dbReference>
<dbReference type="InterPro" id="IPR000014">
    <property type="entry name" value="PAS"/>
</dbReference>
<gene>
    <name evidence="3" type="ORF">LCGC14_1227520</name>
</gene>
<dbReference type="Pfam" id="PF13426">
    <property type="entry name" value="PAS_9"/>
    <property type="match status" value="2"/>
</dbReference>
<feature type="coiled-coil region" evidence="1">
    <location>
        <begin position="267"/>
        <end position="298"/>
    </location>
</feature>
<sequence length="501" mass="58279">MTDPENIKHNDDQKSLDLNIFHESIASGIMKGLWTTNKNDVIQYTNKGMEKIAGISSDKIIGTPVLKDFPKSTLKYFRPYYLKAKRNLRPILYDSIPVLTQAGRKSYQSGWLIPKIKDGSFDGMICTVDDITERKRIEKKLKKSEYKLKERVKELNCLYELSKLIEKSDISIEEVIEKALNLIPPAWQFPDITCARIIYGEKEFKTENFVKTKWVMSANILKGEKTVGALEVYYLKKMPKFDGSLFLKEEGHLINAFVEILGGFFERKKVELSIKRMNVELEQKIKERTKELIQSQKRYKELFNNMSSGVAVYEAIKNGEDFVFKDFNLAGERIDSIRKEDILGKKVTEIFSGVKEFGLFQIFQRVWKTGKPEHTPISQYKDNRIIGWRETYVYKLPSGEIVAVYNDITEIMVAQNKLKESEEKFRAITEQSLIGIAILQNDRFKYVNKQFADIYGYTPKEMINWEKFEYAKLVHLDDKEMVLEQAKKKQLGVPGVITQYQ</sequence>
<keyword evidence="1" id="KW-0175">Coiled coil</keyword>
<feature type="domain" description="PAS" evidence="2">
    <location>
        <begin position="446"/>
        <end position="484"/>
    </location>
</feature>
<dbReference type="AlphaFoldDB" id="A0A0F9L9F8"/>